<protein>
    <submittedName>
        <fullName evidence="6">AcrR family transcriptional regulator</fullName>
    </submittedName>
</protein>
<keyword evidence="3" id="KW-0804">Transcription</keyword>
<accession>A0ABV2J2Y8</accession>
<organism evidence="6 7">
    <name type="scientific">Rhizobium aquaticum</name>
    <dbReference type="NCBI Taxonomy" id="1549636"/>
    <lineage>
        <taxon>Bacteria</taxon>
        <taxon>Pseudomonadati</taxon>
        <taxon>Pseudomonadota</taxon>
        <taxon>Alphaproteobacteria</taxon>
        <taxon>Hyphomicrobiales</taxon>
        <taxon>Rhizobiaceae</taxon>
        <taxon>Rhizobium/Agrobacterium group</taxon>
        <taxon>Rhizobium</taxon>
    </lineage>
</organism>
<dbReference type="InterPro" id="IPR036271">
    <property type="entry name" value="Tet_transcr_reg_TetR-rel_C_sf"/>
</dbReference>
<feature type="domain" description="HTH tetR-type" evidence="5">
    <location>
        <begin position="9"/>
        <end position="69"/>
    </location>
</feature>
<comment type="caution">
    <text evidence="6">The sequence shown here is derived from an EMBL/GenBank/DDBJ whole genome shotgun (WGS) entry which is preliminary data.</text>
</comment>
<reference evidence="6 7" key="1">
    <citation type="submission" date="2024-06" db="EMBL/GenBank/DDBJ databases">
        <title>Genomic Encyclopedia of Type Strains, Phase IV (KMG-IV): sequencing the most valuable type-strain genomes for metagenomic binning, comparative biology and taxonomic classification.</title>
        <authorList>
            <person name="Goeker M."/>
        </authorList>
    </citation>
    <scope>NUCLEOTIDE SEQUENCE [LARGE SCALE GENOMIC DNA]</scope>
    <source>
        <strain evidence="6 7">DSM 29780</strain>
    </source>
</reference>
<evidence type="ECO:0000256" key="1">
    <source>
        <dbReference type="ARBA" id="ARBA00023015"/>
    </source>
</evidence>
<dbReference type="PANTHER" id="PTHR47506:SF7">
    <property type="entry name" value="TRANSCRIPTIONAL REGULATORY PROTEIN"/>
    <property type="match status" value="1"/>
</dbReference>
<dbReference type="Pfam" id="PF00440">
    <property type="entry name" value="TetR_N"/>
    <property type="match status" value="1"/>
</dbReference>
<dbReference type="PROSITE" id="PS50977">
    <property type="entry name" value="HTH_TETR_2"/>
    <property type="match status" value="1"/>
</dbReference>
<name>A0ABV2J2Y8_9HYPH</name>
<gene>
    <name evidence="6" type="ORF">ABID16_003460</name>
</gene>
<evidence type="ECO:0000313" key="6">
    <source>
        <dbReference type="EMBL" id="MET3615117.1"/>
    </source>
</evidence>
<dbReference type="Proteomes" id="UP001549047">
    <property type="component" value="Unassembled WGS sequence"/>
</dbReference>
<keyword evidence="7" id="KW-1185">Reference proteome</keyword>
<dbReference type="PANTHER" id="PTHR47506">
    <property type="entry name" value="TRANSCRIPTIONAL REGULATORY PROTEIN"/>
    <property type="match status" value="1"/>
</dbReference>
<dbReference type="InterPro" id="IPR009057">
    <property type="entry name" value="Homeodomain-like_sf"/>
</dbReference>
<evidence type="ECO:0000256" key="2">
    <source>
        <dbReference type="ARBA" id="ARBA00023125"/>
    </source>
</evidence>
<dbReference type="SUPFAM" id="SSF48498">
    <property type="entry name" value="Tetracyclin repressor-like, C-terminal domain"/>
    <property type="match status" value="1"/>
</dbReference>
<keyword evidence="1" id="KW-0805">Transcription regulation</keyword>
<dbReference type="InterPro" id="IPR001647">
    <property type="entry name" value="HTH_TetR"/>
</dbReference>
<sequence length="182" mass="19740">MRYQDGYKDQKRRELLKAAGAAAKKKGFAATGVDALAEAAGVTSGAVYAHFGSKAGLLDAVIVNEMERSRARWSRNPERSVETWAAEEVARYLSRAHIDHPESGCLMPALAADVARAAAPTRQVFEDQLKQAQREIAERLGEKDKAWQFLSQIVGAMVLARAVVSDDVQDEILAASRDAVTG</sequence>
<evidence type="ECO:0000256" key="3">
    <source>
        <dbReference type="ARBA" id="ARBA00023163"/>
    </source>
</evidence>
<evidence type="ECO:0000256" key="4">
    <source>
        <dbReference type="PROSITE-ProRule" id="PRU00335"/>
    </source>
</evidence>
<dbReference type="Gene3D" id="1.10.357.10">
    <property type="entry name" value="Tetracycline Repressor, domain 2"/>
    <property type="match status" value="1"/>
</dbReference>
<dbReference type="EMBL" id="JBEPMB010000006">
    <property type="protein sequence ID" value="MET3615117.1"/>
    <property type="molecule type" value="Genomic_DNA"/>
</dbReference>
<feature type="DNA-binding region" description="H-T-H motif" evidence="4">
    <location>
        <begin position="32"/>
        <end position="51"/>
    </location>
</feature>
<keyword evidence="2 4" id="KW-0238">DNA-binding</keyword>
<dbReference type="Gene3D" id="1.10.10.60">
    <property type="entry name" value="Homeodomain-like"/>
    <property type="match status" value="1"/>
</dbReference>
<evidence type="ECO:0000313" key="7">
    <source>
        <dbReference type="Proteomes" id="UP001549047"/>
    </source>
</evidence>
<evidence type="ECO:0000259" key="5">
    <source>
        <dbReference type="PROSITE" id="PS50977"/>
    </source>
</evidence>
<proteinExistence type="predicted"/>
<dbReference type="PRINTS" id="PR00455">
    <property type="entry name" value="HTHTETR"/>
</dbReference>
<dbReference type="SUPFAM" id="SSF46689">
    <property type="entry name" value="Homeodomain-like"/>
    <property type="match status" value="1"/>
</dbReference>
<dbReference type="RefSeq" id="WP_354557608.1">
    <property type="nucleotide sequence ID" value="NZ_JBEPMB010000006.1"/>
</dbReference>